<feature type="transmembrane region" description="Helical" evidence="6">
    <location>
        <begin position="12"/>
        <end position="33"/>
    </location>
</feature>
<dbReference type="GO" id="GO:0022857">
    <property type="term" value="F:transmembrane transporter activity"/>
    <property type="evidence" value="ECO:0007669"/>
    <property type="project" value="InterPro"/>
</dbReference>
<name>D5P2B5_9MYCO</name>
<sequence length="343" mass="35244">MGGPLSDRIGRKAVILGSAAAFVVLTALTALAGNPGTFIAFRALTALGASGVVPISLALIGDQFPYQRRGHALGWLFGAMAGGMAFGSSAGALLEPLIGWHCLFLGVAALGTIVLAMLTAHRSLLAGGSATQRRSMGQVAAGYLTLLRQQRARRTYGYVTINAVIHSGIYTWLGVNFSQRFGLTLVGIGVALLLYGVPGFLFGPAIGRLADRYGRAGFIPLGLAVAATAALLLALPVPLILAGLAVGILFLGYDLTQPLLAGIVTQLSAQRGQAIGLNVCILFIGFGAGSLLFQALLSIGFSTALATFGMGAVITAVIALRFFTSETPQHASNGEDIQTTTTA</sequence>
<accession>D5P2B5</accession>
<dbReference type="Pfam" id="PF07690">
    <property type="entry name" value="MFS_1"/>
    <property type="match status" value="1"/>
</dbReference>
<evidence type="ECO:0000256" key="6">
    <source>
        <dbReference type="SAM" id="Phobius"/>
    </source>
</evidence>
<evidence type="ECO:0000256" key="2">
    <source>
        <dbReference type="ARBA" id="ARBA00022475"/>
    </source>
</evidence>
<dbReference type="InterPro" id="IPR005829">
    <property type="entry name" value="Sugar_transporter_CS"/>
</dbReference>
<dbReference type="InterPro" id="IPR050189">
    <property type="entry name" value="MFS_Efflux_Transporters"/>
</dbReference>
<evidence type="ECO:0000256" key="1">
    <source>
        <dbReference type="ARBA" id="ARBA00004651"/>
    </source>
</evidence>
<reference evidence="8 9" key="1">
    <citation type="submission" date="2010-04" db="EMBL/GenBank/DDBJ databases">
        <authorList>
            <person name="Muzny D."/>
            <person name="Qin X."/>
            <person name="Deng J."/>
            <person name="Jiang H."/>
            <person name="Liu Y."/>
            <person name="Qu J."/>
            <person name="Song X.-Z."/>
            <person name="Zhang L."/>
            <person name="Thornton R."/>
            <person name="Coyle M."/>
            <person name="Francisco L."/>
            <person name="Jackson L."/>
            <person name="Javaid M."/>
            <person name="Korchina V."/>
            <person name="Kovar C."/>
            <person name="Mata R."/>
            <person name="Mathew T."/>
            <person name="Ngo R."/>
            <person name="Nguyen L."/>
            <person name="Nguyen N."/>
            <person name="Okwuonu G."/>
            <person name="Ongeri F."/>
            <person name="Pham C."/>
            <person name="Simmons D."/>
            <person name="Wilczek-Boney K."/>
            <person name="Hale W."/>
            <person name="Jakkamsetti A."/>
            <person name="Pham P."/>
            <person name="Ruth R."/>
            <person name="San Lucas F."/>
            <person name="Warren J."/>
            <person name="Zhang J."/>
            <person name="Zhao Z."/>
            <person name="Zhou C."/>
            <person name="Zhu D."/>
            <person name="Lee S."/>
            <person name="Bess C."/>
            <person name="Blankenburg K."/>
            <person name="Forbes L."/>
            <person name="Fu Q."/>
            <person name="Gubbala S."/>
            <person name="Hirani K."/>
            <person name="Jayaseelan J.C."/>
            <person name="Lara F."/>
            <person name="Munidasa M."/>
            <person name="Palculict T."/>
            <person name="Patil S."/>
            <person name="Pu L.-L."/>
            <person name="Saada N."/>
            <person name="Tang L."/>
            <person name="Weissenberger G."/>
            <person name="Zhu Y."/>
            <person name="Hemphill L."/>
            <person name="Shang Y."/>
            <person name="Youmans B."/>
            <person name="Ayvaz T."/>
            <person name="Ross M."/>
            <person name="Santibanez J."/>
            <person name="Aqrawi P."/>
            <person name="Gross S."/>
            <person name="Joshi V."/>
            <person name="Fowler G."/>
            <person name="Nazareth L."/>
            <person name="Reid J."/>
            <person name="Worley K."/>
            <person name="Petrosino J."/>
            <person name="Highlander S."/>
            <person name="Gibbs R."/>
        </authorList>
    </citation>
    <scope>NUCLEOTIDE SEQUENCE [LARGE SCALE GENOMIC DNA]</scope>
    <source>
        <strain evidence="8 9">ATCC BAA-614</strain>
    </source>
</reference>
<dbReference type="AlphaFoldDB" id="D5P2B5"/>
<evidence type="ECO:0000313" key="9">
    <source>
        <dbReference type="Proteomes" id="UP000003653"/>
    </source>
</evidence>
<dbReference type="HOGENOM" id="CLU_001265_61_5_11"/>
<keyword evidence="5 6" id="KW-0472">Membrane</keyword>
<feature type="transmembrane region" description="Helical" evidence="6">
    <location>
        <begin position="240"/>
        <end position="263"/>
    </location>
</feature>
<feature type="transmembrane region" description="Helical" evidence="6">
    <location>
        <begin position="39"/>
        <end position="60"/>
    </location>
</feature>
<dbReference type="InterPro" id="IPR036259">
    <property type="entry name" value="MFS_trans_sf"/>
</dbReference>
<feature type="transmembrane region" description="Helical" evidence="6">
    <location>
        <begin position="156"/>
        <end position="175"/>
    </location>
</feature>
<evidence type="ECO:0000256" key="4">
    <source>
        <dbReference type="ARBA" id="ARBA00022989"/>
    </source>
</evidence>
<comment type="subcellular location">
    <subcellularLocation>
        <location evidence="1">Cell membrane</location>
        <topology evidence="1">Multi-pass membrane protein</topology>
    </subcellularLocation>
</comment>
<feature type="transmembrane region" description="Helical" evidence="6">
    <location>
        <begin position="303"/>
        <end position="323"/>
    </location>
</feature>
<protein>
    <submittedName>
        <fullName evidence="8">Transporter, major facilitator family protein</fullName>
    </submittedName>
</protein>
<dbReference type="eggNOG" id="COG2814">
    <property type="taxonomic scope" value="Bacteria"/>
</dbReference>
<evidence type="ECO:0000259" key="7">
    <source>
        <dbReference type="PROSITE" id="PS50850"/>
    </source>
</evidence>
<feature type="transmembrane region" description="Helical" evidence="6">
    <location>
        <begin position="275"/>
        <end position="297"/>
    </location>
</feature>
<organism evidence="8 9">
    <name type="scientific">Mycobacterium parascrofulaceum ATCC BAA-614</name>
    <dbReference type="NCBI Taxonomy" id="525368"/>
    <lineage>
        <taxon>Bacteria</taxon>
        <taxon>Bacillati</taxon>
        <taxon>Actinomycetota</taxon>
        <taxon>Actinomycetes</taxon>
        <taxon>Mycobacteriales</taxon>
        <taxon>Mycobacteriaceae</taxon>
        <taxon>Mycobacterium</taxon>
        <taxon>Mycobacterium simiae complex</taxon>
    </lineage>
</organism>
<comment type="caution">
    <text evidence="8">The sequence shown here is derived from an EMBL/GenBank/DDBJ whole genome shotgun (WGS) entry which is preliminary data.</text>
</comment>
<proteinExistence type="predicted"/>
<gene>
    <name evidence="8" type="ORF">HMPREF0591_0322</name>
</gene>
<dbReference type="PANTHER" id="PTHR43124">
    <property type="entry name" value="PURINE EFFLUX PUMP PBUE"/>
    <property type="match status" value="1"/>
</dbReference>
<dbReference type="InterPro" id="IPR011701">
    <property type="entry name" value="MFS"/>
</dbReference>
<feature type="transmembrane region" description="Helical" evidence="6">
    <location>
        <begin position="98"/>
        <end position="118"/>
    </location>
</feature>
<evidence type="ECO:0000313" key="8">
    <source>
        <dbReference type="EMBL" id="EFG79777.1"/>
    </source>
</evidence>
<keyword evidence="4 6" id="KW-1133">Transmembrane helix</keyword>
<dbReference type="InterPro" id="IPR020846">
    <property type="entry name" value="MFS_dom"/>
</dbReference>
<dbReference type="EMBL" id="ADNV01000052">
    <property type="protein sequence ID" value="EFG79777.1"/>
    <property type="molecule type" value="Genomic_DNA"/>
</dbReference>
<dbReference type="GO" id="GO:0005886">
    <property type="term" value="C:plasma membrane"/>
    <property type="evidence" value="ECO:0007669"/>
    <property type="project" value="UniProtKB-SubCell"/>
</dbReference>
<feature type="transmembrane region" description="Helical" evidence="6">
    <location>
        <begin position="72"/>
        <end position="92"/>
    </location>
</feature>
<dbReference type="PANTHER" id="PTHR43124:SF3">
    <property type="entry name" value="CHLORAMPHENICOL EFFLUX PUMP RV0191"/>
    <property type="match status" value="1"/>
</dbReference>
<dbReference type="Gene3D" id="1.20.1250.20">
    <property type="entry name" value="MFS general substrate transporter like domains"/>
    <property type="match status" value="2"/>
</dbReference>
<dbReference type="Proteomes" id="UP000003653">
    <property type="component" value="Unassembled WGS sequence"/>
</dbReference>
<feature type="transmembrane region" description="Helical" evidence="6">
    <location>
        <begin position="181"/>
        <end position="201"/>
    </location>
</feature>
<feature type="domain" description="Major facilitator superfamily (MFS) profile" evidence="7">
    <location>
        <begin position="1"/>
        <end position="327"/>
    </location>
</feature>
<dbReference type="PROSITE" id="PS00216">
    <property type="entry name" value="SUGAR_TRANSPORT_1"/>
    <property type="match status" value="1"/>
</dbReference>
<keyword evidence="9" id="KW-1185">Reference proteome</keyword>
<dbReference type="SUPFAM" id="SSF103473">
    <property type="entry name" value="MFS general substrate transporter"/>
    <property type="match status" value="1"/>
</dbReference>
<keyword evidence="2" id="KW-1003">Cell membrane</keyword>
<evidence type="ECO:0000256" key="3">
    <source>
        <dbReference type="ARBA" id="ARBA00022692"/>
    </source>
</evidence>
<evidence type="ECO:0000256" key="5">
    <source>
        <dbReference type="ARBA" id="ARBA00023136"/>
    </source>
</evidence>
<feature type="transmembrane region" description="Helical" evidence="6">
    <location>
        <begin position="213"/>
        <end position="234"/>
    </location>
</feature>
<dbReference type="PROSITE" id="PS50850">
    <property type="entry name" value="MFS"/>
    <property type="match status" value="1"/>
</dbReference>
<keyword evidence="3 6" id="KW-0812">Transmembrane</keyword>